<gene>
    <name evidence="5" type="ORF">RJ641_017343</name>
</gene>
<comment type="caution">
    <text evidence="5">The sequence shown here is derived from an EMBL/GenBank/DDBJ whole genome shotgun (WGS) entry which is preliminary data.</text>
</comment>
<dbReference type="SUPFAM" id="SSF48576">
    <property type="entry name" value="Terpenoid synthases"/>
    <property type="match status" value="1"/>
</dbReference>
<dbReference type="Pfam" id="PF03936">
    <property type="entry name" value="Terpene_synth_C"/>
    <property type="match status" value="1"/>
</dbReference>
<keyword evidence="2" id="KW-0479">Metal-binding</keyword>
<dbReference type="GO" id="GO:0010333">
    <property type="term" value="F:terpene synthase activity"/>
    <property type="evidence" value="ECO:0007669"/>
    <property type="project" value="InterPro"/>
</dbReference>
<sequence length="74" mass="8731">MKLYFLALYNTVNEMAYETLKDHGVDIRQYLIKAWADLCKAFLQEAKWLYNKETSTFMEYFESGWLSSSGCVIL</sequence>
<keyword evidence="6" id="KW-1185">Reference proteome</keyword>
<keyword evidence="3" id="KW-0460">Magnesium</keyword>
<comment type="cofactor">
    <cofactor evidence="1">
        <name>Mg(2+)</name>
        <dbReference type="ChEBI" id="CHEBI:18420"/>
    </cofactor>
</comment>
<dbReference type="InterPro" id="IPR050148">
    <property type="entry name" value="Terpene_synthase-like"/>
</dbReference>
<dbReference type="GO" id="GO:0016114">
    <property type="term" value="P:terpenoid biosynthetic process"/>
    <property type="evidence" value="ECO:0007669"/>
    <property type="project" value="InterPro"/>
</dbReference>
<proteinExistence type="predicted"/>
<dbReference type="Gene3D" id="1.10.600.10">
    <property type="entry name" value="Farnesyl Diphosphate Synthase"/>
    <property type="match status" value="1"/>
</dbReference>
<evidence type="ECO:0000256" key="2">
    <source>
        <dbReference type="ARBA" id="ARBA00022723"/>
    </source>
</evidence>
<dbReference type="Proteomes" id="UP001370490">
    <property type="component" value="Unassembled WGS sequence"/>
</dbReference>
<evidence type="ECO:0000313" key="5">
    <source>
        <dbReference type="EMBL" id="KAK6918921.1"/>
    </source>
</evidence>
<dbReference type="InterPro" id="IPR005630">
    <property type="entry name" value="Terpene_synthase_metal-bd"/>
</dbReference>
<name>A0AAN8UVP8_9MAGN</name>
<reference evidence="5 6" key="1">
    <citation type="submission" date="2023-12" db="EMBL/GenBank/DDBJ databases">
        <title>A high-quality genome assembly for Dillenia turbinata (Dilleniales).</title>
        <authorList>
            <person name="Chanderbali A."/>
        </authorList>
    </citation>
    <scope>NUCLEOTIDE SEQUENCE [LARGE SCALE GENOMIC DNA]</scope>
    <source>
        <strain evidence="5">LSX21</strain>
        <tissue evidence="5">Leaf</tissue>
    </source>
</reference>
<feature type="domain" description="Terpene synthase metal-binding" evidence="4">
    <location>
        <begin position="1"/>
        <end position="73"/>
    </location>
</feature>
<dbReference type="GO" id="GO:0000287">
    <property type="term" value="F:magnesium ion binding"/>
    <property type="evidence" value="ECO:0007669"/>
    <property type="project" value="InterPro"/>
</dbReference>
<dbReference type="PANTHER" id="PTHR31225:SF252">
    <property type="entry name" value="TERPENE SYNTHASE 12-RELATED"/>
    <property type="match status" value="1"/>
</dbReference>
<feature type="non-terminal residue" evidence="5">
    <location>
        <position position="74"/>
    </location>
</feature>
<evidence type="ECO:0000313" key="6">
    <source>
        <dbReference type="Proteomes" id="UP001370490"/>
    </source>
</evidence>
<protein>
    <submittedName>
        <fullName evidence="5">Terpene synthase, metal-binding domain</fullName>
    </submittedName>
</protein>
<evidence type="ECO:0000259" key="4">
    <source>
        <dbReference type="Pfam" id="PF03936"/>
    </source>
</evidence>
<accession>A0AAN8UVP8</accession>
<dbReference type="AlphaFoldDB" id="A0AAN8UVP8"/>
<dbReference type="InterPro" id="IPR008949">
    <property type="entry name" value="Isoprenoid_synthase_dom_sf"/>
</dbReference>
<evidence type="ECO:0000256" key="1">
    <source>
        <dbReference type="ARBA" id="ARBA00001946"/>
    </source>
</evidence>
<dbReference type="PANTHER" id="PTHR31225">
    <property type="entry name" value="OS04G0344100 PROTEIN-RELATED"/>
    <property type="match status" value="1"/>
</dbReference>
<organism evidence="5 6">
    <name type="scientific">Dillenia turbinata</name>
    <dbReference type="NCBI Taxonomy" id="194707"/>
    <lineage>
        <taxon>Eukaryota</taxon>
        <taxon>Viridiplantae</taxon>
        <taxon>Streptophyta</taxon>
        <taxon>Embryophyta</taxon>
        <taxon>Tracheophyta</taxon>
        <taxon>Spermatophyta</taxon>
        <taxon>Magnoliopsida</taxon>
        <taxon>eudicotyledons</taxon>
        <taxon>Gunneridae</taxon>
        <taxon>Pentapetalae</taxon>
        <taxon>Dilleniales</taxon>
        <taxon>Dilleniaceae</taxon>
        <taxon>Dillenia</taxon>
    </lineage>
</organism>
<evidence type="ECO:0000256" key="3">
    <source>
        <dbReference type="ARBA" id="ARBA00022842"/>
    </source>
</evidence>
<dbReference type="EMBL" id="JBAMMX010000022">
    <property type="protein sequence ID" value="KAK6918921.1"/>
    <property type="molecule type" value="Genomic_DNA"/>
</dbReference>